<accession>A0A2S5BI63</accession>
<dbReference type="InterPro" id="IPR001810">
    <property type="entry name" value="F-box_dom"/>
</dbReference>
<evidence type="ECO:0000259" key="2">
    <source>
        <dbReference type="PROSITE" id="PS50181"/>
    </source>
</evidence>
<evidence type="ECO:0000313" key="4">
    <source>
        <dbReference type="Proteomes" id="UP000237144"/>
    </source>
</evidence>
<dbReference type="OrthoDB" id="2520339at2759"/>
<dbReference type="SUPFAM" id="SSF52047">
    <property type="entry name" value="RNI-like"/>
    <property type="match status" value="1"/>
</dbReference>
<evidence type="ECO:0000256" key="1">
    <source>
        <dbReference type="SAM" id="MobiDB-lite"/>
    </source>
</evidence>
<dbReference type="AlphaFoldDB" id="A0A2S5BI63"/>
<dbReference type="Gene3D" id="3.80.10.10">
    <property type="entry name" value="Ribonuclease Inhibitor"/>
    <property type="match status" value="1"/>
</dbReference>
<reference evidence="3 4" key="1">
    <citation type="journal article" date="2018" name="Front. Microbiol.">
        <title>Prospects for Fungal Bioremediation of Acidic Radioactive Waste Sites: Characterization and Genome Sequence of Rhodotorula taiwanensis MD1149.</title>
        <authorList>
            <person name="Tkavc R."/>
            <person name="Matrosova V.Y."/>
            <person name="Grichenko O.E."/>
            <person name="Gostincar C."/>
            <person name="Volpe R.P."/>
            <person name="Klimenkova P."/>
            <person name="Gaidamakova E.K."/>
            <person name="Zhou C.E."/>
            <person name="Stewart B.J."/>
            <person name="Lyman M.G."/>
            <person name="Malfatti S.A."/>
            <person name="Rubinfeld B."/>
            <person name="Courtot M."/>
            <person name="Singh J."/>
            <person name="Dalgard C.L."/>
            <person name="Hamilton T."/>
            <person name="Frey K.G."/>
            <person name="Gunde-Cimerman N."/>
            <person name="Dugan L."/>
            <person name="Daly M.J."/>
        </authorList>
    </citation>
    <scope>NUCLEOTIDE SEQUENCE [LARGE SCALE GENOMIC DNA]</scope>
    <source>
        <strain evidence="3 4">MD1149</strain>
    </source>
</reference>
<proteinExistence type="predicted"/>
<gene>
    <name evidence="3" type="ORF">BMF94_0645</name>
</gene>
<keyword evidence="4" id="KW-1185">Reference proteome</keyword>
<sequence>MATDSNAHAVPAMGTGPSRRVASGEAEKTSISLLHLPVELLSEIVAHASDPDSTSVLARLTRVCKRLRPIVEEALYREIDVDQDTGRLALITRTLLDRSTTLILIHKLRIDMRAFGHATQIDESGARESQPATSSPAAFFGSLHFPLLRRLALVSVNPILLTDLLAAELPSAAPTLQSLYVHICRHGGDPMTEWFSYLARLPLLRDLELIAYESNLILPLESPELVPLLQLASAHIPGDIVCPASSATVSRLMPNLMCLSVENGEGAALRHIVAGAPAGLTSLSLLEGDDIAIEDYLARFPLLETLHIGAGFNPDRLLPLLTSSQIARLGFDWHLPATYDFLLAIVTGPQRMPRLRSLTLMHADCGAAGSHLQEVLENLNDATPDTIQARVSSLRGDYEPNFQPGCTAAGLARVLRSATANGINVDGQALECIDWNADFDRRLEQYFVEQAVRTRTLAVMERYYGRAEAAAIFARFRYA</sequence>
<name>A0A2S5BI63_9BASI</name>
<dbReference type="Proteomes" id="UP000237144">
    <property type="component" value="Unassembled WGS sequence"/>
</dbReference>
<organism evidence="3 4">
    <name type="scientific">Rhodotorula taiwanensis</name>
    <dbReference type="NCBI Taxonomy" id="741276"/>
    <lineage>
        <taxon>Eukaryota</taxon>
        <taxon>Fungi</taxon>
        <taxon>Dikarya</taxon>
        <taxon>Basidiomycota</taxon>
        <taxon>Pucciniomycotina</taxon>
        <taxon>Microbotryomycetes</taxon>
        <taxon>Sporidiobolales</taxon>
        <taxon>Sporidiobolaceae</taxon>
        <taxon>Rhodotorula</taxon>
    </lineage>
</organism>
<evidence type="ECO:0000313" key="3">
    <source>
        <dbReference type="EMBL" id="POY76445.1"/>
    </source>
</evidence>
<dbReference type="EMBL" id="PJQD01000005">
    <property type="protein sequence ID" value="POY76445.1"/>
    <property type="molecule type" value="Genomic_DNA"/>
</dbReference>
<dbReference type="InterPro" id="IPR032675">
    <property type="entry name" value="LRR_dom_sf"/>
</dbReference>
<dbReference type="PROSITE" id="PS50181">
    <property type="entry name" value="FBOX"/>
    <property type="match status" value="1"/>
</dbReference>
<comment type="caution">
    <text evidence="3">The sequence shown here is derived from an EMBL/GenBank/DDBJ whole genome shotgun (WGS) entry which is preliminary data.</text>
</comment>
<feature type="region of interest" description="Disordered" evidence="1">
    <location>
        <begin position="1"/>
        <end position="24"/>
    </location>
</feature>
<feature type="domain" description="F-box" evidence="2">
    <location>
        <begin position="30"/>
        <end position="79"/>
    </location>
</feature>
<protein>
    <recommendedName>
        <fullName evidence="2">F-box domain-containing protein</fullName>
    </recommendedName>
</protein>
<dbReference type="Pfam" id="PF12937">
    <property type="entry name" value="F-box-like"/>
    <property type="match status" value="1"/>
</dbReference>